<evidence type="ECO:0000256" key="1">
    <source>
        <dbReference type="SAM" id="MobiDB-lite"/>
    </source>
</evidence>
<evidence type="ECO:0000313" key="2">
    <source>
        <dbReference type="EMBL" id="ODV94498.1"/>
    </source>
</evidence>
<feature type="compositionally biased region" description="Polar residues" evidence="1">
    <location>
        <begin position="201"/>
        <end position="224"/>
    </location>
</feature>
<feature type="region of interest" description="Disordered" evidence="1">
    <location>
        <begin position="103"/>
        <end position="132"/>
    </location>
</feature>
<protein>
    <submittedName>
        <fullName evidence="2">Uncharacterized protein</fullName>
    </submittedName>
</protein>
<dbReference type="EMBL" id="KV454016">
    <property type="protein sequence ID" value="ODV94498.1"/>
    <property type="molecule type" value="Genomic_DNA"/>
</dbReference>
<gene>
    <name evidence="2" type="ORF">PACTADRAFT_51320</name>
</gene>
<reference evidence="3" key="1">
    <citation type="submission" date="2016-05" db="EMBL/GenBank/DDBJ databases">
        <title>Comparative genomics of biotechnologically important yeasts.</title>
        <authorList>
            <consortium name="DOE Joint Genome Institute"/>
            <person name="Riley R."/>
            <person name="Haridas S."/>
            <person name="Wolfe K.H."/>
            <person name="Lopes M.R."/>
            <person name="Hittinger C.T."/>
            <person name="Goker M."/>
            <person name="Salamov A."/>
            <person name="Wisecaver J."/>
            <person name="Long T.M."/>
            <person name="Aerts A.L."/>
            <person name="Barry K."/>
            <person name="Choi C."/>
            <person name="Clum A."/>
            <person name="Coughlan A.Y."/>
            <person name="Deshpande S."/>
            <person name="Douglass A.P."/>
            <person name="Hanson S.J."/>
            <person name="Klenk H.-P."/>
            <person name="Labutti K."/>
            <person name="Lapidus A."/>
            <person name="Lindquist E."/>
            <person name="Lipzen A."/>
            <person name="Meier-Kolthoff J.P."/>
            <person name="Ohm R.A."/>
            <person name="Otillar R.P."/>
            <person name="Pangilinan J."/>
            <person name="Peng Y."/>
            <person name="Rokas A."/>
            <person name="Rosa C.A."/>
            <person name="Scheuner C."/>
            <person name="Sibirny A.A."/>
            <person name="Slot J.C."/>
            <person name="Stielow J.B."/>
            <person name="Sun H."/>
            <person name="Kurtzman C.P."/>
            <person name="Blackwell M."/>
            <person name="Grigoriev I.V."/>
            <person name="Jeffries T.W."/>
        </authorList>
    </citation>
    <scope>NUCLEOTIDE SEQUENCE [LARGE SCALE GENOMIC DNA]</scope>
    <source>
        <strain evidence="3">NRRL Y-2460</strain>
    </source>
</reference>
<organism evidence="2 3">
    <name type="scientific">Pachysolen tannophilus NRRL Y-2460</name>
    <dbReference type="NCBI Taxonomy" id="669874"/>
    <lineage>
        <taxon>Eukaryota</taxon>
        <taxon>Fungi</taxon>
        <taxon>Dikarya</taxon>
        <taxon>Ascomycota</taxon>
        <taxon>Saccharomycotina</taxon>
        <taxon>Pichiomycetes</taxon>
        <taxon>Pachysolenaceae</taxon>
        <taxon>Pachysolen</taxon>
    </lineage>
</organism>
<dbReference type="Proteomes" id="UP000094236">
    <property type="component" value="Unassembled WGS sequence"/>
</dbReference>
<feature type="compositionally biased region" description="Basic and acidic residues" evidence="1">
    <location>
        <begin position="155"/>
        <end position="164"/>
    </location>
</feature>
<proteinExistence type="predicted"/>
<feature type="compositionally biased region" description="Low complexity" evidence="1">
    <location>
        <begin position="1"/>
        <end position="10"/>
    </location>
</feature>
<feature type="compositionally biased region" description="Low complexity" evidence="1">
    <location>
        <begin position="46"/>
        <end position="57"/>
    </location>
</feature>
<evidence type="ECO:0000313" key="3">
    <source>
        <dbReference type="Proteomes" id="UP000094236"/>
    </source>
</evidence>
<sequence>MSESISSISNSKRRNSDGRFSLFIQSSDTDKNGNGDLLVRSKPRSIRNNNNKNSSRSTENDIPLKGRTPVMGSLMVFKEKENDGVDNGNDNSNIRYFSIPMDVSSNDRSKRCSSNASASSRPILGTSETPFEDDDKDLSMMFMNCCVHESESAFKPKDPIKEAKPLNSRYSPSRPPPCPSPPQHHHHHKSRSHSHSHNNHQGQGNLNTFNTQELSSSKSTSQLQDFKKKSSSFEYNTPPASPSTSQITKIDKTIQENPKDQHFNIISPISSDDSNGTFIDPFTTNNGKNRTFSISSISSSLYGSSIKSDRSFNATDESNVCSRHHHRRPSCAIKFQEPKILEWDSFTNSNTNPNSNQGISCNFNNSNERFDNLFKNSYVK</sequence>
<keyword evidence="3" id="KW-1185">Reference proteome</keyword>
<dbReference type="AlphaFoldDB" id="A0A1E4TS50"/>
<accession>A0A1E4TS50</accession>
<feature type="compositionally biased region" description="Basic residues" evidence="1">
    <location>
        <begin position="183"/>
        <end position="198"/>
    </location>
</feature>
<feature type="region of interest" description="Disordered" evidence="1">
    <location>
        <begin position="155"/>
        <end position="247"/>
    </location>
</feature>
<feature type="region of interest" description="Disordered" evidence="1">
    <location>
        <begin position="1"/>
        <end position="67"/>
    </location>
</feature>
<feature type="compositionally biased region" description="Low complexity" evidence="1">
    <location>
        <begin position="112"/>
        <end position="121"/>
    </location>
</feature>
<feature type="compositionally biased region" description="Pro residues" evidence="1">
    <location>
        <begin position="173"/>
        <end position="182"/>
    </location>
</feature>
<name>A0A1E4TS50_PACTA</name>